<name>A0A1F5JX60_9BACT</name>
<dbReference type="Proteomes" id="UP000176902">
    <property type="component" value="Unassembled WGS sequence"/>
</dbReference>
<dbReference type="CDD" id="cd22231">
    <property type="entry name" value="RHH_NikR_HicB-like"/>
    <property type="match status" value="1"/>
</dbReference>
<dbReference type="InterPro" id="IPR013321">
    <property type="entry name" value="Arc_rbn_hlx_hlx"/>
</dbReference>
<proteinExistence type="predicted"/>
<sequence>MATVTISLPDQIAKKIDSEAEREGFATRSEFIRSLVRKYFTAESELKFEEFIPRPLEEVKKEFEKTGKYNKKFINSLVRGLKESSIYEGKTS</sequence>
<dbReference type="STRING" id="1797768.A3C59_01265"/>
<dbReference type="InterPro" id="IPR010985">
    <property type="entry name" value="Ribbon_hlx_hlx"/>
</dbReference>
<gene>
    <name evidence="2" type="ORF">A3C59_01265</name>
</gene>
<dbReference type="EMBL" id="MFCV01000012">
    <property type="protein sequence ID" value="OGE33226.1"/>
    <property type="molecule type" value="Genomic_DNA"/>
</dbReference>
<dbReference type="InterPro" id="IPR002145">
    <property type="entry name" value="CopG"/>
</dbReference>
<evidence type="ECO:0000259" key="1">
    <source>
        <dbReference type="Pfam" id="PF01402"/>
    </source>
</evidence>
<protein>
    <recommendedName>
        <fullName evidence="1">Ribbon-helix-helix protein CopG domain-containing protein</fullName>
    </recommendedName>
</protein>
<reference evidence="2 3" key="1">
    <citation type="journal article" date="2016" name="Nat. Commun.">
        <title>Thousands of microbial genomes shed light on interconnected biogeochemical processes in an aquifer system.</title>
        <authorList>
            <person name="Anantharaman K."/>
            <person name="Brown C.T."/>
            <person name="Hug L.A."/>
            <person name="Sharon I."/>
            <person name="Castelle C.J."/>
            <person name="Probst A.J."/>
            <person name="Thomas B.C."/>
            <person name="Singh A."/>
            <person name="Wilkins M.J."/>
            <person name="Karaoz U."/>
            <person name="Brodie E.L."/>
            <person name="Williams K.H."/>
            <person name="Hubbard S.S."/>
            <person name="Banfield J.F."/>
        </authorList>
    </citation>
    <scope>NUCLEOTIDE SEQUENCE [LARGE SCALE GENOMIC DNA]</scope>
</reference>
<dbReference type="SUPFAM" id="SSF47598">
    <property type="entry name" value="Ribbon-helix-helix"/>
    <property type="match status" value="1"/>
</dbReference>
<organism evidence="2 3">
    <name type="scientific">Candidatus Daviesbacteria bacterium RIFCSPHIGHO2_02_FULL_36_13</name>
    <dbReference type="NCBI Taxonomy" id="1797768"/>
    <lineage>
        <taxon>Bacteria</taxon>
        <taxon>Candidatus Daviesiibacteriota</taxon>
    </lineage>
</organism>
<comment type="caution">
    <text evidence="2">The sequence shown here is derived from an EMBL/GenBank/DDBJ whole genome shotgun (WGS) entry which is preliminary data.</text>
</comment>
<dbReference type="Gene3D" id="1.10.1220.10">
    <property type="entry name" value="Met repressor-like"/>
    <property type="match status" value="1"/>
</dbReference>
<accession>A0A1F5JX60</accession>
<feature type="domain" description="Ribbon-helix-helix protein CopG" evidence="1">
    <location>
        <begin position="4"/>
        <end position="39"/>
    </location>
</feature>
<dbReference type="Pfam" id="PF01402">
    <property type="entry name" value="RHH_1"/>
    <property type="match status" value="1"/>
</dbReference>
<evidence type="ECO:0000313" key="3">
    <source>
        <dbReference type="Proteomes" id="UP000176902"/>
    </source>
</evidence>
<evidence type="ECO:0000313" key="2">
    <source>
        <dbReference type="EMBL" id="OGE33226.1"/>
    </source>
</evidence>
<dbReference type="AlphaFoldDB" id="A0A1F5JX60"/>
<dbReference type="GO" id="GO:0006355">
    <property type="term" value="P:regulation of DNA-templated transcription"/>
    <property type="evidence" value="ECO:0007669"/>
    <property type="project" value="InterPro"/>
</dbReference>